<organism evidence="1 2">
    <name type="scientific">Candidatus Methylopumilus turicensis</name>
    <dbReference type="NCBI Taxonomy" id="1581680"/>
    <lineage>
        <taxon>Bacteria</taxon>
        <taxon>Pseudomonadati</taxon>
        <taxon>Pseudomonadota</taxon>
        <taxon>Betaproteobacteria</taxon>
        <taxon>Nitrosomonadales</taxon>
        <taxon>Methylophilaceae</taxon>
        <taxon>Candidatus Methylopumilus</taxon>
    </lineage>
</organism>
<dbReference type="STRING" id="1581680.BN1209_0302"/>
<sequence length="193" mass="20884">MQPAVIEQLNLAFDADQDRLLFKVGLSDNTELAIWITRRIAKSITAWLQGSQAAVDLPMQVVVMNAQGGLDPVTPNTISATSISPEASSGAEAQLQAAAPNLDFSKQYLANRTSRLQAPMLATICKVLSDNATQFVLEFTAKEGINAQVSFNAELKIAFGNMLQLAAKEAAWDIGVQNSHFVTPQMRSNQVLH</sequence>
<evidence type="ECO:0000313" key="2">
    <source>
        <dbReference type="Proteomes" id="UP000056322"/>
    </source>
</evidence>
<dbReference type="EMBL" id="LN794158">
    <property type="protein sequence ID" value="CEN55355.1"/>
    <property type="molecule type" value="Genomic_DNA"/>
</dbReference>
<proteinExistence type="predicted"/>
<dbReference type="HOGENOM" id="CLU_1407322_0_0_4"/>
<dbReference type="AlphaFoldDB" id="A0A0B7IXW4"/>
<protein>
    <submittedName>
        <fullName evidence="1">Uncharacterized protein</fullName>
    </submittedName>
</protein>
<name>A0A0B7IXW4_9PROT</name>
<keyword evidence="2" id="KW-1185">Reference proteome</keyword>
<evidence type="ECO:0000313" key="1">
    <source>
        <dbReference type="EMBL" id="CEN55355.1"/>
    </source>
</evidence>
<accession>A0A0B7IXW4</accession>
<reference evidence="2" key="1">
    <citation type="submission" date="2014-12" db="EMBL/GenBank/DDBJ databases">
        <authorList>
            <person name="Salcher M.M."/>
        </authorList>
    </citation>
    <scope>NUCLEOTIDE SEQUENCE [LARGE SCALE GENOMIC DNA]</scope>
    <source>
        <strain evidence="2">MMS-10A-171</strain>
    </source>
</reference>
<dbReference type="Proteomes" id="UP000056322">
    <property type="component" value="Chromosome 1"/>
</dbReference>
<gene>
    <name evidence="1" type="ORF">BN1209_0302</name>
</gene>
<dbReference type="KEGG" id="mbac:BN1209_0302"/>